<organism evidence="8 9">
    <name type="scientific">Nitrososphaera viennensis EN76</name>
    <dbReference type="NCBI Taxonomy" id="926571"/>
    <lineage>
        <taxon>Archaea</taxon>
        <taxon>Nitrososphaerota</taxon>
        <taxon>Nitrososphaeria</taxon>
        <taxon>Nitrososphaerales</taxon>
        <taxon>Nitrososphaeraceae</taxon>
        <taxon>Nitrososphaera</taxon>
    </lineage>
</organism>
<dbReference type="PROSITE" id="PS51918">
    <property type="entry name" value="RADICAL_SAM"/>
    <property type="match status" value="1"/>
</dbReference>
<dbReference type="SUPFAM" id="SSF102114">
    <property type="entry name" value="Radical SAM enzymes"/>
    <property type="match status" value="1"/>
</dbReference>
<evidence type="ECO:0000256" key="4">
    <source>
        <dbReference type="ARBA" id="ARBA00023004"/>
    </source>
</evidence>
<dbReference type="InterPro" id="IPR058240">
    <property type="entry name" value="rSAM_sf"/>
</dbReference>
<evidence type="ECO:0000256" key="1">
    <source>
        <dbReference type="ARBA" id="ARBA00022485"/>
    </source>
</evidence>
<feature type="binding site" evidence="6">
    <location>
        <position position="95"/>
    </location>
    <ligand>
        <name>[4Fe-4S] cluster</name>
        <dbReference type="ChEBI" id="CHEBI:49883"/>
        <note>4Fe-4S-S-AdoMet</note>
    </ligand>
</feature>
<evidence type="ECO:0000259" key="7">
    <source>
        <dbReference type="PROSITE" id="PS51918"/>
    </source>
</evidence>
<gene>
    <name evidence="8" type="ORF">NVIE_027250</name>
</gene>
<evidence type="ECO:0000256" key="6">
    <source>
        <dbReference type="PIRSR" id="PIRSR004869-50"/>
    </source>
</evidence>
<dbReference type="InterPro" id="IPR006638">
    <property type="entry name" value="Elp3/MiaA/NifB-like_rSAM"/>
</dbReference>
<dbReference type="Proteomes" id="UP000027093">
    <property type="component" value="Chromosome"/>
</dbReference>
<dbReference type="EMBL" id="CP007536">
    <property type="protein sequence ID" value="AIC17001.1"/>
    <property type="molecule type" value="Genomic_DNA"/>
</dbReference>
<dbReference type="RefSeq" id="WP_075055647.1">
    <property type="nucleotide sequence ID" value="NZ_CP007536.1"/>
</dbReference>
<keyword evidence="9" id="KW-1185">Reference proteome</keyword>
<dbReference type="SMART" id="SM00729">
    <property type="entry name" value="Elp3"/>
    <property type="match status" value="1"/>
</dbReference>
<dbReference type="NCBIfam" id="TIGR04337">
    <property type="entry name" value="AmmeMemoSam_rS"/>
    <property type="match status" value="1"/>
</dbReference>
<keyword evidence="4 6" id="KW-0408">Iron</keyword>
<feature type="domain" description="Radical SAM core" evidence="7">
    <location>
        <begin position="73"/>
        <end position="290"/>
    </location>
</feature>
<dbReference type="HOGENOM" id="CLU_044176_1_0_2"/>
<dbReference type="OrthoDB" id="5682at2157"/>
<dbReference type="InterPro" id="IPR016431">
    <property type="entry name" value="Pyrv-formate_lyase-activ_prd"/>
</dbReference>
<dbReference type="GO" id="GO:0003824">
    <property type="term" value="F:catalytic activity"/>
    <property type="evidence" value="ECO:0007669"/>
    <property type="project" value="InterPro"/>
</dbReference>
<feature type="binding site" evidence="6">
    <location>
        <position position="88"/>
    </location>
    <ligand>
        <name>[4Fe-4S] cluster</name>
        <dbReference type="ChEBI" id="CHEBI:49883"/>
        <note>4Fe-4S-S-AdoMet</note>
    </ligand>
</feature>
<dbReference type="STRING" id="926571.NVIE_027250"/>
<dbReference type="InterPro" id="IPR027596">
    <property type="entry name" value="AmmeMemoSam_rS"/>
</dbReference>
<keyword evidence="5 6" id="KW-0411">Iron-sulfur</keyword>
<dbReference type="GO" id="GO:0051539">
    <property type="term" value="F:4 iron, 4 sulfur cluster binding"/>
    <property type="evidence" value="ECO:0007669"/>
    <property type="project" value="UniProtKB-KW"/>
</dbReference>
<evidence type="ECO:0000256" key="5">
    <source>
        <dbReference type="ARBA" id="ARBA00023014"/>
    </source>
</evidence>
<feature type="binding site" evidence="6">
    <location>
        <position position="92"/>
    </location>
    <ligand>
        <name>[4Fe-4S] cluster</name>
        <dbReference type="ChEBI" id="CHEBI:49883"/>
        <note>4Fe-4S-S-AdoMet</note>
    </ligand>
</feature>
<dbReference type="SFLD" id="SFLDG01101">
    <property type="entry name" value="Uncharacterised_Radical_SAM_Su"/>
    <property type="match status" value="1"/>
</dbReference>
<protein>
    <submittedName>
        <fullName evidence="8">Radical SAM domain protein</fullName>
    </submittedName>
</protein>
<evidence type="ECO:0000256" key="3">
    <source>
        <dbReference type="ARBA" id="ARBA00022723"/>
    </source>
</evidence>
<reference evidence="8 9" key="1">
    <citation type="journal article" date="2014" name="Int. J. Syst. Evol. Microbiol.">
        <title>Nitrososphaera viennensis gen. nov., sp. nov., an aerobic and mesophilic, ammonia-oxidizing archaeon from soil and a member of the archaeal phylum Thaumarchaeota.</title>
        <authorList>
            <person name="Stieglmeier M."/>
            <person name="Klingl A."/>
            <person name="Alves R.J."/>
            <person name="Rittmann S.K."/>
            <person name="Melcher M."/>
            <person name="Leisch N."/>
            <person name="Schleper C."/>
        </authorList>
    </citation>
    <scope>NUCLEOTIDE SEQUENCE [LARGE SCALE GENOMIC DNA]</scope>
    <source>
        <strain evidence="8">EN76</strain>
    </source>
</reference>
<keyword evidence="1" id="KW-0004">4Fe-4S</keyword>
<dbReference type="CDD" id="cd01335">
    <property type="entry name" value="Radical_SAM"/>
    <property type="match status" value="1"/>
</dbReference>
<evidence type="ECO:0000313" key="8">
    <source>
        <dbReference type="EMBL" id="AIC17001.1"/>
    </source>
</evidence>
<dbReference type="PANTHER" id="PTHR30352:SF5">
    <property type="entry name" value="PYRUVATE FORMATE-LYASE 1-ACTIVATING ENZYME"/>
    <property type="match status" value="1"/>
</dbReference>
<dbReference type="InterPro" id="IPR034457">
    <property type="entry name" value="Organic_radical-activating"/>
</dbReference>
<dbReference type="InterPro" id="IPR007197">
    <property type="entry name" value="rSAM"/>
</dbReference>
<comment type="cofactor">
    <cofactor evidence="6">
        <name>[4Fe-4S] cluster</name>
        <dbReference type="ChEBI" id="CHEBI:49883"/>
    </cofactor>
    <text evidence="6">Binds 1 [4Fe-4S] cluster. The cluster is coordinated with 3 cysteines and an exchangeable S-adenosyl-L-methionine.</text>
</comment>
<dbReference type="Pfam" id="PF04055">
    <property type="entry name" value="Radical_SAM"/>
    <property type="match status" value="1"/>
</dbReference>
<keyword evidence="3 6" id="KW-0479">Metal-binding</keyword>
<evidence type="ECO:0000313" key="9">
    <source>
        <dbReference type="Proteomes" id="UP000027093"/>
    </source>
</evidence>
<evidence type="ECO:0000256" key="2">
    <source>
        <dbReference type="ARBA" id="ARBA00022691"/>
    </source>
</evidence>
<accession>A0A060HU99</accession>
<dbReference type="PIRSF" id="PIRSF004869">
    <property type="entry name" value="PflX_prd"/>
    <property type="match status" value="1"/>
</dbReference>
<proteinExistence type="predicted"/>
<name>A0A060HU99_9ARCH</name>
<dbReference type="InterPro" id="IPR013785">
    <property type="entry name" value="Aldolase_TIM"/>
</dbReference>
<dbReference type="PANTHER" id="PTHR30352">
    <property type="entry name" value="PYRUVATE FORMATE-LYASE-ACTIVATING ENZYME"/>
    <property type="match status" value="1"/>
</dbReference>
<sequence length="354" mass="39924">MQSEVPGRDAELGVALPNGRVRCTACARYCEIPEGKTGLCGVRGVVNNRLRLFVYGRVIAGNIDPIEKKPVTHYQPGSSIFSIATTGCNWLCQYCQNYDISQRRKVEGTEMTPEQVVQAAELQGAQGMAYTYNEPSIFIEFARDCGIEAHKRGIFNIFVSNGYDTPESVNEMSKFLDCITVDFKGSGKQEFVRRYIGIPSADPIFQTLKEIKNKTKIHVEVTDLIVPRVGDDLEQAKKLCRFVRDELGPDTPVHFLRFHPDYKMMEFGLTPVETLEKHYQVAKNEGLTYAYLGNVPGHPLEDTYCPGCNAVAIGRYGFYVDEWNLDADNRCKTCGYNLPIVGSLHKQKRRFQFV</sequence>
<keyword evidence="2 6" id="KW-0949">S-adenosyl-L-methionine</keyword>
<dbReference type="GeneID" id="74947963"/>
<dbReference type="AlphaFoldDB" id="A0A060HU99"/>
<dbReference type="GO" id="GO:0046872">
    <property type="term" value="F:metal ion binding"/>
    <property type="evidence" value="ECO:0007669"/>
    <property type="project" value="UniProtKB-KW"/>
</dbReference>
<dbReference type="Gene3D" id="3.20.20.70">
    <property type="entry name" value="Aldolase class I"/>
    <property type="match status" value="1"/>
</dbReference>
<dbReference type="KEGG" id="nvn:NVIE_027250"/>
<dbReference type="SFLD" id="SFLDS00029">
    <property type="entry name" value="Radical_SAM"/>
    <property type="match status" value="1"/>
</dbReference>